<keyword evidence="1" id="KW-0472">Membrane</keyword>
<sequence>MSLYANSSEQYWNSRKKSKENSLIKKIIPAVIAGVLLASVLYISSLNGGHKVGDRKLMDIEDLPQPNVTREHHKKCEAYFKNNQNQCLSICNDQRKKHPRPTMHQACMHGCNNAYSLGSESGCKKIHRGKASNDVGKHGYKHCAKYQNMLPKPEIFSVCRKYHTVGGEQGFIAGEKFINDMILSEWDRKKEEMRRLQHL</sequence>
<organism evidence="2">
    <name type="scientific">Leptocylindrus danicus</name>
    <dbReference type="NCBI Taxonomy" id="163516"/>
    <lineage>
        <taxon>Eukaryota</taxon>
        <taxon>Sar</taxon>
        <taxon>Stramenopiles</taxon>
        <taxon>Ochrophyta</taxon>
        <taxon>Bacillariophyta</taxon>
        <taxon>Coscinodiscophyceae</taxon>
        <taxon>Chaetocerotophycidae</taxon>
        <taxon>Leptocylindrales</taxon>
        <taxon>Leptocylindraceae</taxon>
        <taxon>Leptocylindrus</taxon>
    </lineage>
</organism>
<feature type="transmembrane region" description="Helical" evidence="1">
    <location>
        <begin position="27"/>
        <end position="48"/>
    </location>
</feature>
<protein>
    <submittedName>
        <fullName evidence="2">Uncharacterized protein</fullName>
    </submittedName>
</protein>
<name>A0A7S2LGP0_9STRA</name>
<evidence type="ECO:0000313" key="2">
    <source>
        <dbReference type="EMBL" id="CAD9605921.1"/>
    </source>
</evidence>
<accession>A0A7S2LGP0</accession>
<dbReference type="EMBL" id="HBGY01029463">
    <property type="protein sequence ID" value="CAD9605921.1"/>
    <property type="molecule type" value="Transcribed_RNA"/>
</dbReference>
<dbReference type="AlphaFoldDB" id="A0A7S2LGP0"/>
<evidence type="ECO:0000256" key="1">
    <source>
        <dbReference type="SAM" id="Phobius"/>
    </source>
</evidence>
<gene>
    <name evidence="2" type="ORF">LDAN0321_LOCUS18285</name>
</gene>
<keyword evidence="1" id="KW-0812">Transmembrane</keyword>
<reference evidence="2" key="1">
    <citation type="submission" date="2021-01" db="EMBL/GenBank/DDBJ databases">
        <authorList>
            <person name="Corre E."/>
            <person name="Pelletier E."/>
            <person name="Niang G."/>
            <person name="Scheremetjew M."/>
            <person name="Finn R."/>
            <person name="Kale V."/>
            <person name="Holt S."/>
            <person name="Cochrane G."/>
            <person name="Meng A."/>
            <person name="Brown T."/>
            <person name="Cohen L."/>
        </authorList>
    </citation>
    <scope>NUCLEOTIDE SEQUENCE</scope>
    <source>
        <strain evidence="2">B650</strain>
    </source>
</reference>
<keyword evidence="1" id="KW-1133">Transmembrane helix</keyword>
<proteinExistence type="predicted"/>